<dbReference type="GO" id="GO:0005737">
    <property type="term" value="C:cytoplasm"/>
    <property type="evidence" value="ECO:0007669"/>
    <property type="project" value="UniProtKB-SubCell"/>
</dbReference>
<feature type="domain" description="PET" evidence="10">
    <location>
        <begin position="96"/>
        <end position="204"/>
    </location>
</feature>
<dbReference type="FunCoup" id="A0A3Q1H9Y4">
    <property type="interactions" value="759"/>
</dbReference>
<dbReference type="SMART" id="SM00132">
    <property type="entry name" value="LIM"/>
    <property type="match status" value="1"/>
</dbReference>
<dbReference type="CDD" id="cd09829">
    <property type="entry name" value="PET_testin"/>
    <property type="match status" value="1"/>
</dbReference>
<organism evidence="11 12">
    <name type="scientific">Anabas testudineus</name>
    <name type="common">Climbing perch</name>
    <name type="synonym">Anthias testudineus</name>
    <dbReference type="NCBI Taxonomy" id="64144"/>
    <lineage>
        <taxon>Eukaryota</taxon>
        <taxon>Metazoa</taxon>
        <taxon>Chordata</taxon>
        <taxon>Craniata</taxon>
        <taxon>Vertebrata</taxon>
        <taxon>Euteleostomi</taxon>
        <taxon>Actinopterygii</taxon>
        <taxon>Neopterygii</taxon>
        <taxon>Teleostei</taxon>
        <taxon>Neoteleostei</taxon>
        <taxon>Acanthomorphata</taxon>
        <taxon>Anabantaria</taxon>
        <taxon>Anabantiformes</taxon>
        <taxon>Anabantoidei</taxon>
        <taxon>Anabantidae</taxon>
        <taxon>Anabas</taxon>
    </lineage>
</organism>
<sequence>MDVSSAMEKMSVKQKAGGKGGAAACLTCKQSCSGYQPHSWRKACVACGCSMVDHTLGGDLEDDQRMGRLLAASPCSHLTAKVKGGGGLRMYKRNRMIVTNPVVSRKDPTFNTTTYDWAPAGLNQKLAMQYMELIPESQRPVLGTNGALERRRQLLTQLPIYDQDPMKCQSLASEEEISSMLLFVQHYKQEVLGVGEVALPGEGGALREAAIQRAVKEAKDRSNSDKKDAQEHVDRSSSNAVSAAGSTNGTDNTKAEYQCTGCHGEVASDSPAVYAERAGYHSALWHPTCFVCSECGQGLVDLVYFWSNKKLFCGRHYCQTVWPRCSGCDELIFCQSFHTAKDGRTWHHLHSCCWKCGQNLDTPCQH</sequence>
<dbReference type="RefSeq" id="XP_026204233.1">
    <property type="nucleotide sequence ID" value="XM_026348448.2"/>
</dbReference>
<dbReference type="PANTHER" id="PTHR24211">
    <property type="entry name" value="LIM DOMAIN-CONTAINING PROTEIN"/>
    <property type="match status" value="1"/>
</dbReference>
<dbReference type="PROSITE" id="PS50023">
    <property type="entry name" value="LIM_DOMAIN_2"/>
    <property type="match status" value="1"/>
</dbReference>
<evidence type="ECO:0000256" key="3">
    <source>
        <dbReference type="ARBA" id="ARBA00022723"/>
    </source>
</evidence>
<evidence type="ECO:0000256" key="5">
    <source>
        <dbReference type="ARBA" id="ARBA00022833"/>
    </source>
</evidence>
<dbReference type="Gene3D" id="2.10.110.10">
    <property type="entry name" value="Cysteine Rich Protein"/>
    <property type="match status" value="1"/>
</dbReference>
<evidence type="ECO:0008006" key="13">
    <source>
        <dbReference type="Google" id="ProtNLM"/>
    </source>
</evidence>
<reference evidence="11" key="3">
    <citation type="submission" date="2025-09" db="UniProtKB">
        <authorList>
            <consortium name="Ensembl"/>
        </authorList>
    </citation>
    <scope>IDENTIFICATION</scope>
</reference>
<feature type="compositionally biased region" description="Basic and acidic residues" evidence="8">
    <location>
        <begin position="216"/>
        <end position="235"/>
    </location>
</feature>
<keyword evidence="2" id="KW-0963">Cytoplasm</keyword>
<evidence type="ECO:0000256" key="8">
    <source>
        <dbReference type="SAM" id="MobiDB-lite"/>
    </source>
</evidence>
<name>A0A3Q1H9Y4_ANATE</name>
<dbReference type="AlphaFoldDB" id="A0A3Q1H9Y4"/>
<dbReference type="GeneID" id="113154321"/>
<reference evidence="11" key="1">
    <citation type="submission" date="2021-04" db="EMBL/GenBank/DDBJ databases">
        <authorList>
            <consortium name="Wellcome Sanger Institute Data Sharing"/>
        </authorList>
    </citation>
    <scope>NUCLEOTIDE SEQUENCE [LARGE SCALE GENOMIC DNA]</scope>
</reference>
<dbReference type="STRING" id="64144.ENSATEP00000004254"/>
<keyword evidence="5 7" id="KW-0862">Zinc</keyword>
<evidence type="ECO:0000313" key="12">
    <source>
        <dbReference type="Proteomes" id="UP000265040"/>
    </source>
</evidence>
<keyword evidence="4" id="KW-0677">Repeat</keyword>
<dbReference type="SUPFAM" id="SSF57716">
    <property type="entry name" value="Glucocorticoid receptor-like (DNA-binding domain)"/>
    <property type="match status" value="1"/>
</dbReference>
<protein>
    <recommendedName>
        <fullName evidence="13">LIM and cysteine-rich domains 1</fullName>
    </recommendedName>
</protein>
<dbReference type="InterPro" id="IPR001781">
    <property type="entry name" value="Znf_LIM"/>
</dbReference>
<evidence type="ECO:0000256" key="1">
    <source>
        <dbReference type="ARBA" id="ARBA00004496"/>
    </source>
</evidence>
<dbReference type="GeneTree" id="ENSGT00940000158813"/>
<feature type="domain" description="LIM zinc-binding" evidence="9">
    <location>
        <begin position="257"/>
        <end position="323"/>
    </location>
</feature>
<dbReference type="InterPro" id="IPR010442">
    <property type="entry name" value="PET_domain"/>
</dbReference>
<dbReference type="OrthoDB" id="10069167at2759"/>
<evidence type="ECO:0000259" key="10">
    <source>
        <dbReference type="PROSITE" id="PS51303"/>
    </source>
</evidence>
<evidence type="ECO:0000313" key="11">
    <source>
        <dbReference type="Ensembl" id="ENSATEP00000004254.1"/>
    </source>
</evidence>
<dbReference type="PANTHER" id="PTHR24211:SF0">
    <property type="entry name" value="LIM AND CYSTEINE-RICH DOMAINS PROTEIN 1"/>
    <property type="match status" value="1"/>
</dbReference>
<keyword evidence="3 7" id="KW-0479">Metal-binding</keyword>
<feature type="compositionally biased region" description="Polar residues" evidence="8">
    <location>
        <begin position="236"/>
        <end position="250"/>
    </location>
</feature>
<dbReference type="PROSITE" id="PS00478">
    <property type="entry name" value="LIM_DOMAIN_1"/>
    <property type="match status" value="1"/>
</dbReference>
<accession>A0A3Q1H9Y4</accession>
<dbReference type="OMA" id="HDALWHP"/>
<dbReference type="Pfam" id="PF06297">
    <property type="entry name" value="PET"/>
    <property type="match status" value="1"/>
</dbReference>
<reference evidence="11" key="2">
    <citation type="submission" date="2025-08" db="UniProtKB">
        <authorList>
            <consortium name="Ensembl"/>
        </authorList>
    </citation>
    <scope>IDENTIFICATION</scope>
</reference>
<evidence type="ECO:0000256" key="2">
    <source>
        <dbReference type="ARBA" id="ARBA00022490"/>
    </source>
</evidence>
<dbReference type="InterPro" id="IPR047120">
    <property type="entry name" value="Pk/Esn/Tes"/>
</dbReference>
<dbReference type="InParanoid" id="A0A3Q1H9Y4"/>
<dbReference type="Proteomes" id="UP000265040">
    <property type="component" value="Chromosome 5"/>
</dbReference>
<evidence type="ECO:0000256" key="7">
    <source>
        <dbReference type="PROSITE-ProRule" id="PRU00125"/>
    </source>
</evidence>
<comment type="subcellular location">
    <subcellularLocation>
        <location evidence="1">Cytoplasm</location>
    </subcellularLocation>
</comment>
<feature type="region of interest" description="Disordered" evidence="8">
    <location>
        <begin position="216"/>
        <end position="250"/>
    </location>
</feature>
<gene>
    <name evidence="11" type="primary">LMCD1</name>
</gene>
<dbReference type="GO" id="GO:0008270">
    <property type="term" value="F:zinc ion binding"/>
    <property type="evidence" value="ECO:0007669"/>
    <property type="project" value="InterPro"/>
</dbReference>
<proteinExistence type="predicted"/>
<dbReference type="CDD" id="cd09340">
    <property type="entry name" value="LIM1_Testin_like"/>
    <property type="match status" value="1"/>
</dbReference>
<dbReference type="Ensembl" id="ENSATET00000004289.3">
    <property type="protein sequence ID" value="ENSATEP00000004254.1"/>
    <property type="gene ID" value="ENSATEG00000002980.3"/>
</dbReference>
<evidence type="ECO:0000256" key="6">
    <source>
        <dbReference type="ARBA" id="ARBA00023038"/>
    </source>
</evidence>
<keyword evidence="12" id="KW-1185">Reference proteome</keyword>
<dbReference type="PROSITE" id="PS51303">
    <property type="entry name" value="PET"/>
    <property type="match status" value="1"/>
</dbReference>
<evidence type="ECO:0000259" key="9">
    <source>
        <dbReference type="PROSITE" id="PS50023"/>
    </source>
</evidence>
<dbReference type="Pfam" id="PF00412">
    <property type="entry name" value="LIM"/>
    <property type="match status" value="1"/>
</dbReference>
<evidence type="ECO:0000256" key="4">
    <source>
        <dbReference type="ARBA" id="ARBA00022737"/>
    </source>
</evidence>
<keyword evidence="6 7" id="KW-0440">LIM domain</keyword>
<dbReference type="InterPro" id="IPR033724">
    <property type="entry name" value="PET_testin"/>
</dbReference>